<comment type="caution">
    <text evidence="5">The sequence shown here is derived from an EMBL/GenBank/DDBJ whole genome shotgun (WGS) entry which is preliminary data.</text>
</comment>
<gene>
    <name evidence="5" type="ORF">BSL78_16295</name>
</gene>
<dbReference type="PROSITE" id="PS50026">
    <property type="entry name" value="EGF_3"/>
    <property type="match status" value="2"/>
</dbReference>
<dbReference type="EMBL" id="MRZV01000618">
    <property type="protein sequence ID" value="PIK46836.1"/>
    <property type="molecule type" value="Genomic_DNA"/>
</dbReference>
<evidence type="ECO:0000259" key="4">
    <source>
        <dbReference type="PROSITE" id="PS50026"/>
    </source>
</evidence>
<dbReference type="InterPro" id="IPR013111">
    <property type="entry name" value="EGF_extracell"/>
</dbReference>
<reference evidence="5 6" key="1">
    <citation type="journal article" date="2017" name="PLoS Biol.">
        <title>The sea cucumber genome provides insights into morphological evolution and visceral regeneration.</title>
        <authorList>
            <person name="Zhang X."/>
            <person name="Sun L."/>
            <person name="Yuan J."/>
            <person name="Sun Y."/>
            <person name="Gao Y."/>
            <person name="Zhang L."/>
            <person name="Li S."/>
            <person name="Dai H."/>
            <person name="Hamel J.F."/>
            <person name="Liu C."/>
            <person name="Yu Y."/>
            <person name="Liu S."/>
            <person name="Lin W."/>
            <person name="Guo K."/>
            <person name="Jin S."/>
            <person name="Xu P."/>
            <person name="Storey K.B."/>
            <person name="Huan P."/>
            <person name="Zhang T."/>
            <person name="Zhou Y."/>
            <person name="Zhang J."/>
            <person name="Lin C."/>
            <person name="Li X."/>
            <person name="Xing L."/>
            <person name="Huo D."/>
            <person name="Sun M."/>
            <person name="Wang L."/>
            <person name="Mercier A."/>
            <person name="Li F."/>
            <person name="Yang H."/>
            <person name="Xiang J."/>
        </authorList>
    </citation>
    <scope>NUCLEOTIDE SEQUENCE [LARGE SCALE GENOMIC DNA]</scope>
    <source>
        <strain evidence="5">Shaxun</strain>
        <tissue evidence="5">Muscle</tissue>
    </source>
</reference>
<organism evidence="5 6">
    <name type="scientific">Stichopus japonicus</name>
    <name type="common">Sea cucumber</name>
    <dbReference type="NCBI Taxonomy" id="307972"/>
    <lineage>
        <taxon>Eukaryota</taxon>
        <taxon>Metazoa</taxon>
        <taxon>Echinodermata</taxon>
        <taxon>Eleutherozoa</taxon>
        <taxon>Echinozoa</taxon>
        <taxon>Holothuroidea</taxon>
        <taxon>Aspidochirotacea</taxon>
        <taxon>Aspidochirotida</taxon>
        <taxon>Stichopodidae</taxon>
        <taxon>Apostichopus</taxon>
    </lineage>
</organism>
<feature type="disulfide bond" evidence="3">
    <location>
        <begin position="113"/>
        <end position="122"/>
    </location>
</feature>
<name>A0A2G8KFS8_STIJA</name>
<keyword evidence="6" id="KW-1185">Reference proteome</keyword>
<keyword evidence="2 3" id="KW-1015">Disulfide bond</keyword>
<dbReference type="Gene3D" id="2.170.300.10">
    <property type="entry name" value="Tie2 ligand-binding domain superfamily"/>
    <property type="match status" value="1"/>
</dbReference>
<evidence type="ECO:0000256" key="3">
    <source>
        <dbReference type="PROSITE-ProRule" id="PRU00076"/>
    </source>
</evidence>
<dbReference type="CDD" id="cd00054">
    <property type="entry name" value="EGF_CA"/>
    <property type="match status" value="1"/>
</dbReference>
<dbReference type="STRING" id="307972.A0A2G8KFS8"/>
<dbReference type="SUPFAM" id="SSF57196">
    <property type="entry name" value="EGF/Laminin"/>
    <property type="match status" value="1"/>
</dbReference>
<feature type="domain" description="EGF-like" evidence="4">
    <location>
        <begin position="90"/>
        <end position="123"/>
    </location>
</feature>
<dbReference type="InterPro" id="IPR042635">
    <property type="entry name" value="MEGF10/SREC1/2-like"/>
</dbReference>
<evidence type="ECO:0000313" key="5">
    <source>
        <dbReference type="EMBL" id="PIK46836.1"/>
    </source>
</evidence>
<protein>
    <submittedName>
        <fullName evidence="5">Putative receptor-type tyrosine-protein phosphatase F isoform X1</fullName>
    </submittedName>
</protein>
<keyword evidence="1 3" id="KW-0245">EGF-like domain</keyword>
<proteinExistence type="predicted"/>
<dbReference type="PROSITE" id="PS00022">
    <property type="entry name" value="EGF_1"/>
    <property type="match status" value="2"/>
</dbReference>
<dbReference type="InterPro" id="IPR000742">
    <property type="entry name" value="EGF"/>
</dbReference>
<dbReference type="Pfam" id="PF07974">
    <property type="entry name" value="EGF_2"/>
    <property type="match status" value="1"/>
</dbReference>
<feature type="disulfide bond" evidence="3">
    <location>
        <begin position="29"/>
        <end position="38"/>
    </location>
</feature>
<dbReference type="Proteomes" id="UP000230750">
    <property type="component" value="Unassembled WGS sequence"/>
</dbReference>
<feature type="domain" description="EGF-like" evidence="4">
    <location>
        <begin position="8"/>
        <end position="39"/>
    </location>
</feature>
<accession>A0A2G8KFS8</accession>
<dbReference type="GO" id="GO:0005044">
    <property type="term" value="F:scavenger receptor activity"/>
    <property type="evidence" value="ECO:0007669"/>
    <property type="project" value="InterPro"/>
</dbReference>
<evidence type="ECO:0000313" key="6">
    <source>
        <dbReference type="Proteomes" id="UP000230750"/>
    </source>
</evidence>
<keyword evidence="5" id="KW-0675">Receptor</keyword>
<dbReference type="SMART" id="SM00181">
    <property type="entry name" value="EGF"/>
    <property type="match status" value="2"/>
</dbReference>
<dbReference type="OrthoDB" id="18487at2759"/>
<dbReference type="PANTHER" id="PTHR24043">
    <property type="entry name" value="SCAVENGER RECEPTOR CLASS F"/>
    <property type="match status" value="1"/>
</dbReference>
<dbReference type="PANTHER" id="PTHR24043:SF8">
    <property type="entry name" value="EGF-LIKE DOMAIN-CONTAINING PROTEIN"/>
    <property type="match status" value="1"/>
</dbReference>
<sequence>MWSPPDCTNTCEPCINGGVCSDLTGLCLCPPGFSGNNCENMKQTADSERYYRFKYLRLCQTRFAGENDSHSGVHGRNVFGQNAEYKCDDSGDDHADGCQGAIICYPDPLGCFCPAGYKGLNCTEECETGTFGANCKQECHCADNTLCALDTGGVKTTNARMAGEEQTVNVVFSLCHYCYMLVNEQLLEHGFICIDG</sequence>
<dbReference type="Gene3D" id="2.10.25.10">
    <property type="entry name" value="Laminin"/>
    <property type="match status" value="1"/>
</dbReference>
<dbReference type="AlphaFoldDB" id="A0A2G8KFS8"/>
<dbReference type="PROSITE" id="PS01186">
    <property type="entry name" value="EGF_2"/>
    <property type="match status" value="1"/>
</dbReference>
<comment type="caution">
    <text evidence="3">Lacks conserved residue(s) required for the propagation of feature annotation.</text>
</comment>
<evidence type="ECO:0000256" key="1">
    <source>
        <dbReference type="ARBA" id="ARBA00022536"/>
    </source>
</evidence>
<evidence type="ECO:0000256" key="2">
    <source>
        <dbReference type="ARBA" id="ARBA00023157"/>
    </source>
</evidence>